<evidence type="ECO:0000313" key="5">
    <source>
        <dbReference type="Proteomes" id="UP000217784"/>
    </source>
</evidence>
<dbReference type="RefSeq" id="WP_069582741.1">
    <property type="nucleotide sequence ID" value="NZ_LMVM01000023.1"/>
</dbReference>
<comment type="pathway">
    <text evidence="3">Cofactor biosynthesis; coenzyme F420 biosynthesis.</text>
</comment>
<comment type="function">
    <text evidence="3">Catalyzes the transfer of the 2-phospholactate moiety from (2S)-lactyl-2-diphospho-5'-guanosine to 7,8-didemethyl-8-hydroxy-5-deazariboflavin (FO) with the formation of oxidized coenzyme F420-0 and GMP.</text>
</comment>
<evidence type="ECO:0000313" key="4">
    <source>
        <dbReference type="EMBL" id="PAV04451.1"/>
    </source>
</evidence>
<dbReference type="EC" id="2.7.8.28" evidence="3"/>
<dbReference type="CDD" id="cd07186">
    <property type="entry name" value="CofD_like"/>
    <property type="match status" value="1"/>
</dbReference>
<feature type="binding site" evidence="3">
    <location>
        <position position="49"/>
    </location>
    <ligand>
        <name>7,8-didemethyl-8-hydroxy-5-deazariboflavin</name>
        <dbReference type="ChEBI" id="CHEBI:59904"/>
    </ligand>
</feature>
<dbReference type="GO" id="GO:0000287">
    <property type="term" value="F:magnesium ion binding"/>
    <property type="evidence" value="ECO:0007669"/>
    <property type="project" value="InterPro"/>
</dbReference>
<comment type="cofactor">
    <cofactor evidence="3">
        <name>Mg(2+)</name>
        <dbReference type="ChEBI" id="CHEBI:18420"/>
    </cofactor>
</comment>
<name>A0A2A2H4V4_METBR</name>
<comment type="subunit">
    <text evidence="3">Homodimer.</text>
</comment>
<evidence type="ECO:0000256" key="2">
    <source>
        <dbReference type="ARBA" id="ARBA00022842"/>
    </source>
</evidence>
<dbReference type="Proteomes" id="UP000217784">
    <property type="component" value="Unassembled WGS sequence"/>
</dbReference>
<dbReference type="HAMAP" id="MF_01257">
    <property type="entry name" value="CofD"/>
    <property type="match status" value="1"/>
</dbReference>
<dbReference type="InterPro" id="IPR038136">
    <property type="entry name" value="CofD-like_dom_sf"/>
</dbReference>
<evidence type="ECO:0000256" key="3">
    <source>
        <dbReference type="HAMAP-Rule" id="MF_01257"/>
    </source>
</evidence>
<dbReference type="SUPFAM" id="SSF142338">
    <property type="entry name" value="CofD-like"/>
    <property type="match status" value="1"/>
</dbReference>
<dbReference type="InterPro" id="IPR002882">
    <property type="entry name" value="CofD"/>
</dbReference>
<dbReference type="AlphaFoldDB" id="A0A2A2H4V4"/>
<dbReference type="UniPathway" id="UPA00071"/>
<dbReference type="InterPro" id="IPR010115">
    <property type="entry name" value="FbiA/CofD"/>
</dbReference>
<dbReference type="GO" id="GO:0052645">
    <property type="term" value="P:F420-0 metabolic process"/>
    <property type="evidence" value="ECO:0007669"/>
    <property type="project" value="UniProtKB-UniRule"/>
</dbReference>
<accession>A0A2A2H4V4</accession>
<proteinExistence type="inferred from homology"/>
<gene>
    <name evidence="3" type="primary">cofD</name>
    <name evidence="4" type="ORF">ASJ80_06325</name>
</gene>
<keyword evidence="5" id="KW-1185">Reference proteome</keyword>
<dbReference type="PANTHER" id="PTHR43007">
    <property type="entry name" value="2-PHOSPHO-L-LACTATE TRANSFERASE"/>
    <property type="match status" value="1"/>
</dbReference>
<dbReference type="Pfam" id="PF01933">
    <property type="entry name" value="CofD"/>
    <property type="match status" value="1"/>
</dbReference>
<dbReference type="OrthoDB" id="59563at2157"/>
<comment type="catalytic activity">
    <reaction evidence="3">
        <text>(2S)-lactyl-2-diphospho-5'-guanosine + 7,8-didemethyl-8-hydroxy-5-deazariboflavin = oxidized coenzyme F420-0 + GMP + H(+)</text>
        <dbReference type="Rhea" id="RHEA:63444"/>
        <dbReference type="ChEBI" id="CHEBI:15378"/>
        <dbReference type="ChEBI" id="CHEBI:58115"/>
        <dbReference type="ChEBI" id="CHEBI:59435"/>
        <dbReference type="ChEBI" id="CHEBI:59904"/>
        <dbReference type="ChEBI" id="CHEBI:59907"/>
        <dbReference type="EC" id="2.7.8.28"/>
    </reaction>
</comment>
<dbReference type="Gene3D" id="3.40.50.10680">
    <property type="entry name" value="CofD-like domains"/>
    <property type="match status" value="1"/>
</dbReference>
<dbReference type="GO" id="GO:0043743">
    <property type="term" value="F:LPPG:FO 2-phospho-L-lactate transferase activity"/>
    <property type="evidence" value="ECO:0007669"/>
    <property type="project" value="UniProtKB-EC"/>
</dbReference>
<comment type="caution">
    <text evidence="4">The sequence shown here is derived from an EMBL/GenBank/DDBJ whole genome shotgun (WGS) entry which is preliminary data.</text>
</comment>
<protein>
    <recommendedName>
        <fullName evidence="3">2-phospho-L-lactate transferase</fullName>
        <ecNumber evidence="3">2.7.8.28</ecNumber>
    </recommendedName>
    <alternativeName>
        <fullName evidence="3">EPPG:FO PEP transferase</fullName>
    </alternativeName>
</protein>
<organism evidence="4 5">
    <name type="scientific">Methanobacterium bryantii</name>
    <dbReference type="NCBI Taxonomy" id="2161"/>
    <lineage>
        <taxon>Archaea</taxon>
        <taxon>Methanobacteriati</taxon>
        <taxon>Methanobacteriota</taxon>
        <taxon>Methanomada group</taxon>
        <taxon>Methanobacteria</taxon>
        <taxon>Methanobacteriales</taxon>
        <taxon>Methanobacteriaceae</taxon>
        <taxon>Methanobacterium</taxon>
    </lineage>
</organism>
<dbReference type="EMBL" id="LMVM01000023">
    <property type="protein sequence ID" value="PAV04451.1"/>
    <property type="molecule type" value="Genomic_DNA"/>
</dbReference>
<dbReference type="PANTHER" id="PTHR43007:SF1">
    <property type="entry name" value="2-PHOSPHO-L-LACTATE TRANSFERASE"/>
    <property type="match status" value="1"/>
</dbReference>
<reference evidence="4 5" key="1">
    <citation type="journal article" date="2017" name="BMC Genomics">
        <title>Genomic analysis of methanogenic archaea reveals a shift towards energy conservation.</title>
        <authorList>
            <person name="Gilmore S.P."/>
            <person name="Henske J.K."/>
            <person name="Sexton J.A."/>
            <person name="Solomon K.V."/>
            <person name="Seppala S."/>
            <person name="Yoo J.I."/>
            <person name="Huyett L.M."/>
            <person name="Pressman A."/>
            <person name="Cogan J.Z."/>
            <person name="Kivenson V."/>
            <person name="Peng X."/>
            <person name="Tan Y."/>
            <person name="Valentine D.L."/>
            <person name="O'Malley M.A."/>
        </authorList>
    </citation>
    <scope>NUCLEOTIDE SEQUENCE [LARGE SCALE GENOMIC DNA]</scope>
    <source>
        <strain evidence="4 5">M.o.H.</strain>
    </source>
</reference>
<dbReference type="Gene3D" id="1.10.8.240">
    <property type="entry name" value="CofD-like domain"/>
    <property type="match status" value="1"/>
</dbReference>
<keyword evidence="1 3" id="KW-0808">Transferase</keyword>
<dbReference type="NCBIfam" id="TIGR01819">
    <property type="entry name" value="F420_cofD"/>
    <property type="match status" value="1"/>
</dbReference>
<keyword evidence="2 3" id="KW-0460">Magnesium</keyword>
<sequence length="301" mass="33148">MITILSGGTGTPKLIQGITKTADPADINIIVNTVENTYISGNYIAPDIDTVMYTLAGIINENTWYGVDKDTFITHETLKEIGYNEILRIGDKDRAIKIQKTILMEKYPLSKVVDIQRKKLGVKSKIIPMSDEQSNIRIITDEGELSFHEFLVGKKAQPEVEDIVYVDVKPSDDVISTIEDSDMVIIGPSNPITSIGPIISMNGVKEALKNSYVVAVSPIIGGNPVSGPAAKFMNAMGHEVSCEGVATIYKEFMDKFIIDVEDTESEKKIEKLISKVVITNTNMKTINDKVRLARIILGEIL</sequence>
<evidence type="ECO:0000256" key="1">
    <source>
        <dbReference type="ARBA" id="ARBA00022679"/>
    </source>
</evidence>
<feature type="binding site" evidence="3">
    <location>
        <position position="88"/>
    </location>
    <ligand>
        <name>7,8-didemethyl-8-hydroxy-5-deazariboflavin</name>
        <dbReference type="ChEBI" id="CHEBI:59904"/>
    </ligand>
</feature>
<comment type="similarity">
    <text evidence="3">Belongs to the CofD family.</text>
</comment>